<protein>
    <recommendedName>
        <fullName evidence="5">DUF1285 domain-containing protein</fullName>
    </recommendedName>
</protein>
<dbReference type="Pfam" id="PF06938">
    <property type="entry name" value="DUF1285_N"/>
    <property type="match status" value="1"/>
</dbReference>
<gene>
    <name evidence="3" type="ORF">HSBAA_25490</name>
</gene>
<dbReference type="InterPro" id="IPR048342">
    <property type="entry name" value="DUF1285_C"/>
</dbReference>
<dbReference type="InterPro" id="IPR023361">
    <property type="entry name" value="DUF1285_beta_roll_sf"/>
</dbReference>
<evidence type="ECO:0008006" key="5">
    <source>
        <dbReference type="Google" id="ProtNLM"/>
    </source>
</evidence>
<name>A0A455U7S0_9GAMM</name>
<reference evidence="3 4" key="1">
    <citation type="journal article" date="2019" name="Microbiol. Resour. Announc.">
        <title>Complete Genome Sequence of Halomonas sulfidaeris Strain Esulfide1 Isolated from a Metal Sulfide Rock at a Depth of 2,200 Meters, Obtained Using Nanopore Sequencing.</title>
        <authorList>
            <person name="Saito M."/>
            <person name="Nishigata A."/>
            <person name="Galipon J."/>
            <person name="Arakawa K."/>
        </authorList>
    </citation>
    <scope>NUCLEOTIDE SEQUENCE [LARGE SCALE GENOMIC DNA]</scope>
    <source>
        <strain evidence="3 4">ATCC BAA-803</strain>
    </source>
</reference>
<accession>A0A455U7S0</accession>
<dbReference type="PIRSF" id="PIRSF029557">
    <property type="entry name" value="UCP029557"/>
    <property type="match status" value="1"/>
</dbReference>
<organism evidence="3 4">
    <name type="scientific">Vreelandella sulfidaeris</name>
    <dbReference type="NCBI Taxonomy" id="115553"/>
    <lineage>
        <taxon>Bacteria</taxon>
        <taxon>Pseudomonadati</taxon>
        <taxon>Pseudomonadota</taxon>
        <taxon>Gammaproteobacteria</taxon>
        <taxon>Oceanospirillales</taxon>
        <taxon>Halomonadaceae</taxon>
        <taxon>Vreelandella</taxon>
    </lineage>
</organism>
<sequence length="193" mass="21792">MGEMNIDRLLQQRDEEKGLAGAIPPLDQWQPPLSGDMNLRIHADGSWWHEGRPFARPKVARLLASLLRHDEDGYCLVTPVERWRIEVEDLPLVAVEADFRDGAWWFTTQFDDVIRLDGEHPLSITLTPQGEAVPQLPLRFGLAARLHRNVYYQLVEAAETREVDNGVTEVGLMSAGQWFALGQLDDESLGEAP</sequence>
<feature type="domain" description="DUF1285" evidence="1">
    <location>
        <begin position="24"/>
        <end position="89"/>
    </location>
</feature>
<dbReference type="InterPro" id="IPR010707">
    <property type="entry name" value="DUF1285"/>
</dbReference>
<dbReference type="AlphaFoldDB" id="A0A455U7S0"/>
<dbReference type="Gene3D" id="2.30.270.10">
    <property type="entry name" value="duf1285 protein"/>
    <property type="match status" value="1"/>
</dbReference>
<dbReference type="Pfam" id="PF21028">
    <property type="entry name" value="DUF1285_C"/>
    <property type="match status" value="1"/>
</dbReference>
<dbReference type="Proteomes" id="UP000320231">
    <property type="component" value="Chromosome"/>
</dbReference>
<evidence type="ECO:0000313" key="3">
    <source>
        <dbReference type="EMBL" id="BBI61243.1"/>
    </source>
</evidence>
<dbReference type="KEGG" id="hsr:HSBAA_25490"/>
<proteinExistence type="predicted"/>
<dbReference type="Gene3D" id="3.10.540.10">
    <property type="entry name" value="duf1285 like domain"/>
    <property type="match status" value="1"/>
</dbReference>
<dbReference type="InterPro" id="IPR048341">
    <property type="entry name" value="DUF1285_N"/>
</dbReference>
<evidence type="ECO:0000259" key="2">
    <source>
        <dbReference type="Pfam" id="PF21028"/>
    </source>
</evidence>
<feature type="domain" description="DUF1285" evidence="2">
    <location>
        <begin position="93"/>
        <end position="181"/>
    </location>
</feature>
<dbReference type="EMBL" id="AP019514">
    <property type="protein sequence ID" value="BBI61243.1"/>
    <property type="molecule type" value="Genomic_DNA"/>
</dbReference>
<evidence type="ECO:0000259" key="1">
    <source>
        <dbReference type="Pfam" id="PF06938"/>
    </source>
</evidence>
<evidence type="ECO:0000313" key="4">
    <source>
        <dbReference type="Proteomes" id="UP000320231"/>
    </source>
</evidence>